<dbReference type="EMBL" id="JBHUOJ010000033">
    <property type="protein sequence ID" value="MFD2834631.1"/>
    <property type="molecule type" value="Genomic_DNA"/>
</dbReference>
<dbReference type="InterPro" id="IPR046525">
    <property type="entry name" value="DUF6702"/>
</dbReference>
<accession>A0ABW5X6R4</accession>
<evidence type="ECO:0000313" key="2">
    <source>
        <dbReference type="Proteomes" id="UP001597438"/>
    </source>
</evidence>
<reference evidence="2" key="1">
    <citation type="journal article" date="2019" name="Int. J. Syst. Evol. Microbiol.">
        <title>The Global Catalogue of Microorganisms (GCM) 10K type strain sequencing project: providing services to taxonomists for standard genome sequencing and annotation.</title>
        <authorList>
            <consortium name="The Broad Institute Genomics Platform"/>
            <consortium name="The Broad Institute Genome Sequencing Center for Infectious Disease"/>
            <person name="Wu L."/>
            <person name="Ma J."/>
        </authorList>
    </citation>
    <scope>NUCLEOTIDE SEQUENCE [LARGE SCALE GENOMIC DNA]</scope>
    <source>
        <strain evidence="2">KCTC 52925</strain>
    </source>
</reference>
<dbReference type="Pfam" id="PF20420">
    <property type="entry name" value="DUF6702"/>
    <property type="match status" value="1"/>
</dbReference>
<organism evidence="1 2">
    <name type="scientific">Christiangramia antarctica</name>
    <dbReference type="NCBI Taxonomy" id="2058158"/>
    <lineage>
        <taxon>Bacteria</taxon>
        <taxon>Pseudomonadati</taxon>
        <taxon>Bacteroidota</taxon>
        <taxon>Flavobacteriia</taxon>
        <taxon>Flavobacteriales</taxon>
        <taxon>Flavobacteriaceae</taxon>
        <taxon>Christiangramia</taxon>
    </lineage>
</organism>
<sequence>MKRIVVLLCMVFTLFSFKTIDHESYLSVTEIEYREDLHDVQIISRVFLNDFEDVLTKRYAQEISLSNEGDLKKNKDVLEKYLQNKLFIEVDNKKLDLHFLGSKYDADQLVLFIEVKDVNSFKKVKVENLILTDLFDAQKNIVHVKRGKKIESMLLMKETGAQLASF</sequence>
<dbReference type="RefSeq" id="WP_251740566.1">
    <property type="nucleotide sequence ID" value="NZ_JBHUOJ010000033.1"/>
</dbReference>
<name>A0ABW5X6R4_9FLAO</name>
<proteinExistence type="predicted"/>
<evidence type="ECO:0000313" key="1">
    <source>
        <dbReference type="EMBL" id="MFD2834631.1"/>
    </source>
</evidence>
<dbReference type="Proteomes" id="UP001597438">
    <property type="component" value="Unassembled WGS sequence"/>
</dbReference>
<gene>
    <name evidence="1" type="ORF">ACFSYS_15175</name>
</gene>
<comment type="caution">
    <text evidence="1">The sequence shown here is derived from an EMBL/GenBank/DDBJ whole genome shotgun (WGS) entry which is preliminary data.</text>
</comment>
<keyword evidence="2" id="KW-1185">Reference proteome</keyword>
<protein>
    <submittedName>
        <fullName evidence="1">DUF6702 family protein</fullName>
    </submittedName>
</protein>